<evidence type="ECO:0000313" key="4">
    <source>
        <dbReference type="Proteomes" id="UP000193355"/>
    </source>
</evidence>
<dbReference type="OrthoDB" id="5665at2"/>
<dbReference type="STRING" id="561720.SAMN06275492_12632"/>
<dbReference type="InterPro" id="IPR008988">
    <property type="entry name" value="Transcriptional_repressor_C"/>
</dbReference>
<dbReference type="SUPFAM" id="SSF50037">
    <property type="entry name" value="C-terminal domain of transcriptional repressors"/>
    <property type="match status" value="1"/>
</dbReference>
<evidence type="ECO:0000256" key="1">
    <source>
        <dbReference type="ARBA" id="ARBA00023004"/>
    </source>
</evidence>
<organism evidence="3 4">
    <name type="scientific">Dethiosulfovibrio salsuginis</name>
    <dbReference type="NCBI Taxonomy" id="561720"/>
    <lineage>
        <taxon>Bacteria</taxon>
        <taxon>Thermotogati</taxon>
        <taxon>Synergistota</taxon>
        <taxon>Synergistia</taxon>
        <taxon>Synergistales</taxon>
        <taxon>Dethiosulfovibrionaceae</taxon>
        <taxon>Dethiosulfovibrio</taxon>
    </lineage>
</organism>
<dbReference type="InterPro" id="IPR007167">
    <property type="entry name" value="Fe-transptr_FeoA-like"/>
</dbReference>
<dbReference type="Proteomes" id="UP000193355">
    <property type="component" value="Unassembled WGS sequence"/>
</dbReference>
<dbReference type="SMART" id="SM00899">
    <property type="entry name" value="FeoA"/>
    <property type="match status" value="1"/>
</dbReference>
<dbReference type="InterPro" id="IPR053184">
    <property type="entry name" value="FeoA-like"/>
</dbReference>
<dbReference type="PANTHER" id="PTHR43151:SF1">
    <property type="entry name" value="SSR2333 PROTEIN"/>
    <property type="match status" value="1"/>
</dbReference>
<keyword evidence="1" id="KW-0408">Iron</keyword>
<name>A0A1X7KGN4_9BACT</name>
<dbReference type="RefSeq" id="WP_085545128.1">
    <property type="nucleotide sequence ID" value="NZ_FXBB01000026.1"/>
</dbReference>
<proteinExistence type="predicted"/>
<keyword evidence="4" id="KW-1185">Reference proteome</keyword>
<dbReference type="EMBL" id="FXBB01000026">
    <property type="protein sequence ID" value="SMG39687.1"/>
    <property type="molecule type" value="Genomic_DNA"/>
</dbReference>
<dbReference type="Pfam" id="PF04023">
    <property type="entry name" value="FeoA"/>
    <property type="match status" value="1"/>
</dbReference>
<dbReference type="Gene3D" id="2.30.30.90">
    <property type="match status" value="1"/>
</dbReference>
<dbReference type="AlphaFoldDB" id="A0A1X7KGN4"/>
<dbReference type="PANTHER" id="PTHR43151">
    <property type="entry name" value="FEOA FAMILY PROTEIN"/>
    <property type="match status" value="1"/>
</dbReference>
<dbReference type="InterPro" id="IPR038157">
    <property type="entry name" value="FeoA_core_dom"/>
</dbReference>
<evidence type="ECO:0000259" key="2">
    <source>
        <dbReference type="SMART" id="SM00899"/>
    </source>
</evidence>
<dbReference type="GO" id="GO:0046914">
    <property type="term" value="F:transition metal ion binding"/>
    <property type="evidence" value="ECO:0007669"/>
    <property type="project" value="InterPro"/>
</dbReference>
<gene>
    <name evidence="3" type="ORF">SAMN06275492_12632</name>
</gene>
<accession>A0A1X7KGN4</accession>
<evidence type="ECO:0000313" key="3">
    <source>
        <dbReference type="EMBL" id="SMG39687.1"/>
    </source>
</evidence>
<sequence length="74" mass="7868">MNNLKSMSKCPSGTRGQVLLVEGGCSMKHRLADMGVFPGAFIEILQNEGGPVVLKIGEGRLALGRQMADRVLIA</sequence>
<feature type="domain" description="Ferrous iron transporter FeoA-like" evidence="2">
    <location>
        <begin position="5"/>
        <end position="74"/>
    </location>
</feature>
<reference evidence="4" key="1">
    <citation type="submission" date="2017-04" db="EMBL/GenBank/DDBJ databases">
        <authorList>
            <person name="Varghese N."/>
            <person name="Submissions S."/>
        </authorList>
    </citation>
    <scope>NUCLEOTIDE SEQUENCE [LARGE SCALE GENOMIC DNA]</scope>
    <source>
        <strain evidence="4">USBA 82</strain>
    </source>
</reference>
<protein>
    <submittedName>
        <fullName evidence="3">Ferrous iron transport protein A</fullName>
    </submittedName>
</protein>